<protein>
    <submittedName>
        <fullName evidence="5">Putative HTH-type transcriptional regulator YusO</fullName>
    </submittedName>
</protein>
<name>A0A6H2HAW2_9BURK</name>
<evidence type="ECO:0000256" key="3">
    <source>
        <dbReference type="ARBA" id="ARBA00023163"/>
    </source>
</evidence>
<keyword evidence="3" id="KW-0804">Transcription</keyword>
<evidence type="ECO:0000313" key="5">
    <source>
        <dbReference type="EMBL" id="QJC57009.1"/>
    </source>
</evidence>
<evidence type="ECO:0000313" key="6">
    <source>
        <dbReference type="Proteomes" id="UP000502041"/>
    </source>
</evidence>
<dbReference type="PANTHER" id="PTHR42756:SF1">
    <property type="entry name" value="TRANSCRIPTIONAL REPRESSOR OF EMRAB OPERON"/>
    <property type="match status" value="1"/>
</dbReference>
<reference evidence="5 6" key="1">
    <citation type="submission" date="2020-04" db="EMBL/GenBank/DDBJ databases">
        <title>Complete genome of a Psychrophilic, Marine, Gas Vacuolate Bacterium Polaromonas vacuolata KCTC 22033T.</title>
        <authorList>
            <person name="Hwang K."/>
            <person name="Kim K.M."/>
        </authorList>
    </citation>
    <scope>NUCLEOTIDE SEQUENCE [LARGE SCALE GENOMIC DNA]</scope>
    <source>
        <strain evidence="5 6">KCTC 22033</strain>
    </source>
</reference>
<gene>
    <name evidence="5" type="primary">yusO</name>
    <name evidence="5" type="ORF">HC248_02320</name>
</gene>
<dbReference type="KEGG" id="pvac:HC248_02320"/>
<dbReference type="AlphaFoldDB" id="A0A6H2HAW2"/>
<dbReference type="SMART" id="SM00347">
    <property type="entry name" value="HTH_MARR"/>
    <property type="match status" value="1"/>
</dbReference>
<dbReference type="GO" id="GO:0003677">
    <property type="term" value="F:DNA binding"/>
    <property type="evidence" value="ECO:0007669"/>
    <property type="project" value="UniProtKB-KW"/>
</dbReference>
<dbReference type="InterPro" id="IPR036388">
    <property type="entry name" value="WH-like_DNA-bd_sf"/>
</dbReference>
<dbReference type="Proteomes" id="UP000502041">
    <property type="component" value="Chromosome"/>
</dbReference>
<dbReference type="PROSITE" id="PS50995">
    <property type="entry name" value="HTH_MARR_2"/>
    <property type="match status" value="1"/>
</dbReference>
<keyword evidence="2" id="KW-0238">DNA-binding</keyword>
<feature type="domain" description="HTH marR-type" evidence="4">
    <location>
        <begin position="60"/>
        <end position="192"/>
    </location>
</feature>
<organism evidence="5 6">
    <name type="scientific">Polaromonas vacuolata</name>
    <dbReference type="NCBI Taxonomy" id="37448"/>
    <lineage>
        <taxon>Bacteria</taxon>
        <taxon>Pseudomonadati</taxon>
        <taxon>Pseudomonadota</taxon>
        <taxon>Betaproteobacteria</taxon>
        <taxon>Burkholderiales</taxon>
        <taxon>Comamonadaceae</taxon>
        <taxon>Polaromonas</taxon>
    </lineage>
</organism>
<dbReference type="RefSeq" id="WP_337778946.1">
    <property type="nucleotide sequence ID" value="NZ_CP051461.1"/>
</dbReference>
<dbReference type="PRINTS" id="PR00598">
    <property type="entry name" value="HTHMARR"/>
</dbReference>
<proteinExistence type="predicted"/>
<dbReference type="EMBL" id="CP051461">
    <property type="protein sequence ID" value="QJC57009.1"/>
    <property type="molecule type" value="Genomic_DNA"/>
</dbReference>
<sequence>MSDKPISPQNPLANSMASTASTALTAFTADSGHSKDLPSTQDEAQEVVREFYRPEGYEPEESVGYMMRRILSLVGHGIEREMEPNGLTNAQWLPLFKLHRGMASTVAELARECDLDAGSMTRMLDRLEAKHLCQRVRSSHDRRVVNIELTEAGVLAAQEIPKSLCRVQNDHLVGFSDAEFQQFKAYLRRVLNRAQVLSNVRCETPDKSDKPAKADKD</sequence>
<accession>A0A6H2HAW2</accession>
<evidence type="ECO:0000256" key="2">
    <source>
        <dbReference type="ARBA" id="ARBA00023125"/>
    </source>
</evidence>
<dbReference type="GO" id="GO:0003700">
    <property type="term" value="F:DNA-binding transcription factor activity"/>
    <property type="evidence" value="ECO:0007669"/>
    <property type="project" value="InterPro"/>
</dbReference>
<keyword evidence="1" id="KW-0805">Transcription regulation</keyword>
<evidence type="ECO:0000256" key="1">
    <source>
        <dbReference type="ARBA" id="ARBA00023015"/>
    </source>
</evidence>
<keyword evidence="6" id="KW-1185">Reference proteome</keyword>
<dbReference type="InterPro" id="IPR000835">
    <property type="entry name" value="HTH_MarR-typ"/>
</dbReference>
<dbReference type="SUPFAM" id="SSF46785">
    <property type="entry name" value="Winged helix' DNA-binding domain"/>
    <property type="match status" value="1"/>
</dbReference>
<dbReference type="Gene3D" id="1.10.10.10">
    <property type="entry name" value="Winged helix-like DNA-binding domain superfamily/Winged helix DNA-binding domain"/>
    <property type="match status" value="1"/>
</dbReference>
<dbReference type="InterPro" id="IPR036390">
    <property type="entry name" value="WH_DNA-bd_sf"/>
</dbReference>
<dbReference type="Pfam" id="PF01047">
    <property type="entry name" value="MarR"/>
    <property type="match status" value="1"/>
</dbReference>
<evidence type="ECO:0000259" key="4">
    <source>
        <dbReference type="PROSITE" id="PS50995"/>
    </source>
</evidence>
<dbReference type="PANTHER" id="PTHR42756">
    <property type="entry name" value="TRANSCRIPTIONAL REGULATOR, MARR"/>
    <property type="match status" value="1"/>
</dbReference>